<evidence type="ECO:0000313" key="2">
    <source>
        <dbReference type="WBParaSite" id="nRc.2.0.1.t17572-RA"/>
    </source>
</evidence>
<protein>
    <submittedName>
        <fullName evidence="2">Uncharacterized protein</fullName>
    </submittedName>
</protein>
<dbReference type="WBParaSite" id="nRc.2.0.1.t17572-RA">
    <property type="protein sequence ID" value="nRc.2.0.1.t17572-RA"/>
    <property type="gene ID" value="nRc.2.0.1.g17572"/>
</dbReference>
<reference evidence="2" key="1">
    <citation type="submission" date="2022-11" db="UniProtKB">
        <authorList>
            <consortium name="WormBaseParasite"/>
        </authorList>
    </citation>
    <scope>IDENTIFICATION</scope>
</reference>
<organism evidence="1 2">
    <name type="scientific">Romanomermis culicivorax</name>
    <name type="common">Nematode worm</name>
    <dbReference type="NCBI Taxonomy" id="13658"/>
    <lineage>
        <taxon>Eukaryota</taxon>
        <taxon>Metazoa</taxon>
        <taxon>Ecdysozoa</taxon>
        <taxon>Nematoda</taxon>
        <taxon>Enoplea</taxon>
        <taxon>Dorylaimia</taxon>
        <taxon>Mermithida</taxon>
        <taxon>Mermithoidea</taxon>
        <taxon>Mermithidae</taxon>
        <taxon>Romanomermis</taxon>
    </lineage>
</organism>
<evidence type="ECO:0000313" key="1">
    <source>
        <dbReference type="Proteomes" id="UP000887565"/>
    </source>
</evidence>
<sequence>MAVDRVHWQQSHDESNCIVNHWDDGQNIANTIDQQISIPLCVSLSLLQSAGYKQKRDLLNNRTACPRSYKIGINAPNNKDWTYTRSWKRDKTSNTHFLRRAESNSKKAAPQGAAPFRATKYDKPLRGATWRHLLVGTGQPARRSATLRQRDLTAKFSCFSVVINLVSS</sequence>
<dbReference type="AlphaFoldDB" id="A0A915IUS7"/>
<proteinExistence type="predicted"/>
<name>A0A915IUS7_ROMCU</name>
<accession>A0A915IUS7</accession>
<dbReference type="Proteomes" id="UP000887565">
    <property type="component" value="Unplaced"/>
</dbReference>
<keyword evidence="1" id="KW-1185">Reference proteome</keyword>